<dbReference type="GO" id="GO:1904680">
    <property type="term" value="F:peptide transmembrane transporter activity"/>
    <property type="evidence" value="ECO:0007669"/>
    <property type="project" value="TreeGrafter"/>
</dbReference>
<dbReference type="InterPro" id="IPR039424">
    <property type="entry name" value="SBP_5"/>
</dbReference>
<evidence type="ECO:0000256" key="5">
    <source>
        <dbReference type="SAM" id="SignalP"/>
    </source>
</evidence>
<accession>A0A0U4C5N8</accession>
<dbReference type="Proteomes" id="UP000067689">
    <property type="component" value="Chromosome"/>
</dbReference>
<evidence type="ECO:0000256" key="3">
    <source>
        <dbReference type="ARBA" id="ARBA00022448"/>
    </source>
</evidence>
<dbReference type="PIRSF" id="PIRSF002741">
    <property type="entry name" value="MppA"/>
    <property type="match status" value="1"/>
</dbReference>
<reference evidence="7 8" key="1">
    <citation type="journal article" date="1991" name="Int. J. Syst. Bacteriol.">
        <title>Description of the erythromycin-producing bacterium Arthrobacter sp. strain NRRL B-3381 as Aeromicrobium erythreum gen. nov., sp. nov.</title>
        <authorList>
            <person name="Miller E.S."/>
            <person name="Woese C.R."/>
            <person name="Brenner S."/>
        </authorList>
    </citation>
    <scope>NUCLEOTIDE SEQUENCE [LARGE SCALE GENOMIC DNA]</scope>
    <source>
        <strain evidence="7 8">AR18</strain>
    </source>
</reference>
<feature type="domain" description="Solute-binding protein family 5" evidence="6">
    <location>
        <begin position="77"/>
        <end position="447"/>
    </location>
</feature>
<keyword evidence="3" id="KW-0813">Transport</keyword>
<dbReference type="GO" id="GO:0030313">
    <property type="term" value="C:cell envelope"/>
    <property type="evidence" value="ECO:0007669"/>
    <property type="project" value="UniProtKB-SubCell"/>
</dbReference>
<dbReference type="KEGG" id="aer:AERYTH_00205"/>
<dbReference type="OrthoDB" id="9801912at2"/>
<keyword evidence="8" id="KW-1185">Reference proteome</keyword>
<dbReference type="PROSITE" id="PS51257">
    <property type="entry name" value="PROKAR_LIPOPROTEIN"/>
    <property type="match status" value="1"/>
</dbReference>
<dbReference type="SUPFAM" id="SSF53850">
    <property type="entry name" value="Periplasmic binding protein-like II"/>
    <property type="match status" value="1"/>
</dbReference>
<feature type="signal peptide" evidence="5">
    <location>
        <begin position="1"/>
        <end position="21"/>
    </location>
</feature>
<comment type="similarity">
    <text evidence="2">Belongs to the bacterial solute-binding protein 5 family.</text>
</comment>
<evidence type="ECO:0000256" key="4">
    <source>
        <dbReference type="ARBA" id="ARBA00022729"/>
    </source>
</evidence>
<dbReference type="AlphaFoldDB" id="A0A0U4C5N8"/>
<dbReference type="GO" id="GO:0043190">
    <property type="term" value="C:ATP-binding cassette (ABC) transporter complex"/>
    <property type="evidence" value="ECO:0007669"/>
    <property type="project" value="InterPro"/>
</dbReference>
<dbReference type="PANTHER" id="PTHR30290:SF10">
    <property type="entry name" value="PERIPLASMIC OLIGOPEPTIDE-BINDING PROTEIN-RELATED"/>
    <property type="match status" value="1"/>
</dbReference>
<evidence type="ECO:0000313" key="7">
    <source>
        <dbReference type="EMBL" id="ALX03230.1"/>
    </source>
</evidence>
<dbReference type="GO" id="GO:0015833">
    <property type="term" value="P:peptide transport"/>
    <property type="evidence" value="ECO:0007669"/>
    <property type="project" value="TreeGrafter"/>
</dbReference>
<dbReference type="InterPro" id="IPR030678">
    <property type="entry name" value="Peptide/Ni-bd"/>
</dbReference>
<dbReference type="EMBL" id="CP011502">
    <property type="protein sequence ID" value="ALX03230.1"/>
    <property type="molecule type" value="Genomic_DNA"/>
</dbReference>
<evidence type="ECO:0000256" key="1">
    <source>
        <dbReference type="ARBA" id="ARBA00004196"/>
    </source>
</evidence>
<keyword evidence="4 5" id="KW-0732">Signal</keyword>
<dbReference type="PANTHER" id="PTHR30290">
    <property type="entry name" value="PERIPLASMIC BINDING COMPONENT OF ABC TRANSPORTER"/>
    <property type="match status" value="1"/>
</dbReference>
<evidence type="ECO:0000256" key="2">
    <source>
        <dbReference type="ARBA" id="ARBA00005695"/>
    </source>
</evidence>
<evidence type="ECO:0000259" key="6">
    <source>
        <dbReference type="Pfam" id="PF00496"/>
    </source>
</evidence>
<comment type="subcellular location">
    <subcellularLocation>
        <location evidence="1">Cell envelope</location>
    </subcellularLocation>
</comment>
<gene>
    <name evidence="7" type="ORF">AERYTH_00205</name>
</gene>
<evidence type="ECO:0000313" key="8">
    <source>
        <dbReference type="Proteomes" id="UP000067689"/>
    </source>
</evidence>
<dbReference type="GO" id="GO:0042597">
    <property type="term" value="C:periplasmic space"/>
    <property type="evidence" value="ECO:0007669"/>
    <property type="project" value="UniProtKB-ARBA"/>
</dbReference>
<dbReference type="InterPro" id="IPR000914">
    <property type="entry name" value="SBP_5_dom"/>
</dbReference>
<dbReference type="Gene3D" id="3.90.76.10">
    <property type="entry name" value="Dipeptide-binding Protein, Domain 1"/>
    <property type="match status" value="1"/>
</dbReference>
<dbReference type="STRING" id="2041.AERYTH_00205"/>
<organism evidence="7 8">
    <name type="scientific">Aeromicrobium erythreum</name>
    <dbReference type="NCBI Taxonomy" id="2041"/>
    <lineage>
        <taxon>Bacteria</taxon>
        <taxon>Bacillati</taxon>
        <taxon>Actinomycetota</taxon>
        <taxon>Actinomycetes</taxon>
        <taxon>Propionibacteriales</taxon>
        <taxon>Nocardioidaceae</taxon>
        <taxon>Aeromicrobium</taxon>
    </lineage>
</organism>
<proteinExistence type="inferred from homology"/>
<dbReference type="Gene3D" id="3.40.190.10">
    <property type="entry name" value="Periplasmic binding protein-like II"/>
    <property type="match status" value="1"/>
</dbReference>
<dbReference type="PATRIC" id="fig|2041.4.peg.40"/>
<protein>
    <submittedName>
        <fullName evidence="7">Peptide ABC transporter substrate-binding protein</fullName>
    </submittedName>
</protein>
<feature type="chain" id="PRO_5006847561" evidence="5">
    <location>
        <begin position="22"/>
        <end position="528"/>
    </location>
</feature>
<sequence>MHIHRGAAAVAATTLAGLALAACGAGNTGDTDAGILVGTTDKVVSIDPAGSYDNGSTQVQTQAYQYLMNFPAGSTDLTPDAAESCDFETPTEYVCTVKDGLTFANGNELTASDVAFSFQRIVDINDPNGPASLLGAMKKVEARDDSTVVFTLAAPNDVTFPQVLATSAGPIVDEETYPADKVLDDDAAAVKAQGFSGPYTIGSYKKNELAEFTRNKDYDGAFGTPKNDAVTLTYYADANNLKLDVQNGKIDVAWRSLTPTDIASLEKADGVTVHKGDGGELRYIVFNLKTMPGDDDAQKTAIRQAVASSIDRDELSEQVYKGTYTPAYSAVPEGQTAATEPFKELYGEKPDVDKAKAFLDEAGVATPVELNLQYNPDHYGSNSDQEYAMVKRQLEATKLFTVDLQSTEWTTYSEERVKDAYPMYQLGWFPDFPDPDNYLTPFFAPNNFLQSHYEDTTTTKLLDTERTESDATARAKTLGEVQERVAQQVPILPLLTGSQVAVSGDDVEGVDDTLDASFKFRFASLSKG</sequence>
<name>A0A0U4C5N8_9ACTN</name>
<dbReference type="Pfam" id="PF00496">
    <property type="entry name" value="SBP_bac_5"/>
    <property type="match status" value="1"/>
</dbReference>
<dbReference type="Gene3D" id="3.10.105.10">
    <property type="entry name" value="Dipeptide-binding Protein, Domain 3"/>
    <property type="match status" value="1"/>
</dbReference>